<dbReference type="Proteomes" id="UP000324222">
    <property type="component" value="Unassembled WGS sequence"/>
</dbReference>
<sequence>MSSNLHFSIKKYSKRPVPIIHIPCLICSSHPASLRFLTPFLTCTPHPLLHVSFGRLILPLFFLISASYASLLYLTSHLPCCVTSYPHLCLINPPPQLCLTFLLHIAKTRFLPFFRNQEDEKEEQEKEEERRKERGRKGQEERKREEWRGERRMKRKKNEMR</sequence>
<protein>
    <submittedName>
        <fullName evidence="3">Uncharacterized protein</fullName>
    </submittedName>
</protein>
<proteinExistence type="predicted"/>
<keyword evidence="2" id="KW-1133">Transmembrane helix</keyword>
<reference evidence="3 4" key="1">
    <citation type="submission" date="2019-05" db="EMBL/GenBank/DDBJ databases">
        <title>Another draft genome of Portunus trituberculatus and its Hox gene families provides insights of decapod evolution.</title>
        <authorList>
            <person name="Jeong J.-H."/>
            <person name="Song I."/>
            <person name="Kim S."/>
            <person name="Choi T."/>
            <person name="Kim D."/>
            <person name="Ryu S."/>
            <person name="Kim W."/>
        </authorList>
    </citation>
    <scope>NUCLEOTIDE SEQUENCE [LARGE SCALE GENOMIC DNA]</scope>
    <source>
        <tissue evidence="3">Muscle</tissue>
    </source>
</reference>
<evidence type="ECO:0000313" key="4">
    <source>
        <dbReference type="Proteomes" id="UP000324222"/>
    </source>
</evidence>
<name>A0A5B7FWQ3_PORTR</name>
<evidence type="ECO:0000313" key="3">
    <source>
        <dbReference type="EMBL" id="MPC49857.1"/>
    </source>
</evidence>
<dbReference type="EMBL" id="VSRR010009139">
    <property type="protein sequence ID" value="MPC49857.1"/>
    <property type="molecule type" value="Genomic_DNA"/>
</dbReference>
<gene>
    <name evidence="3" type="ORF">E2C01_043672</name>
</gene>
<keyword evidence="2" id="KW-0812">Transmembrane</keyword>
<feature type="transmembrane region" description="Helical" evidence="2">
    <location>
        <begin position="56"/>
        <end position="74"/>
    </location>
</feature>
<evidence type="ECO:0000256" key="2">
    <source>
        <dbReference type="SAM" id="Phobius"/>
    </source>
</evidence>
<feature type="compositionally biased region" description="Basic and acidic residues" evidence="1">
    <location>
        <begin position="123"/>
        <end position="150"/>
    </location>
</feature>
<keyword evidence="4" id="KW-1185">Reference proteome</keyword>
<accession>A0A5B7FWQ3</accession>
<comment type="caution">
    <text evidence="3">The sequence shown here is derived from an EMBL/GenBank/DDBJ whole genome shotgun (WGS) entry which is preliminary data.</text>
</comment>
<feature type="compositionally biased region" description="Basic residues" evidence="1">
    <location>
        <begin position="151"/>
        <end position="161"/>
    </location>
</feature>
<feature type="region of interest" description="Disordered" evidence="1">
    <location>
        <begin position="118"/>
        <end position="161"/>
    </location>
</feature>
<evidence type="ECO:0000256" key="1">
    <source>
        <dbReference type="SAM" id="MobiDB-lite"/>
    </source>
</evidence>
<keyword evidence="2" id="KW-0472">Membrane</keyword>
<organism evidence="3 4">
    <name type="scientific">Portunus trituberculatus</name>
    <name type="common">Swimming crab</name>
    <name type="synonym">Neptunus trituberculatus</name>
    <dbReference type="NCBI Taxonomy" id="210409"/>
    <lineage>
        <taxon>Eukaryota</taxon>
        <taxon>Metazoa</taxon>
        <taxon>Ecdysozoa</taxon>
        <taxon>Arthropoda</taxon>
        <taxon>Crustacea</taxon>
        <taxon>Multicrustacea</taxon>
        <taxon>Malacostraca</taxon>
        <taxon>Eumalacostraca</taxon>
        <taxon>Eucarida</taxon>
        <taxon>Decapoda</taxon>
        <taxon>Pleocyemata</taxon>
        <taxon>Brachyura</taxon>
        <taxon>Eubrachyura</taxon>
        <taxon>Portunoidea</taxon>
        <taxon>Portunidae</taxon>
        <taxon>Portuninae</taxon>
        <taxon>Portunus</taxon>
    </lineage>
</organism>
<dbReference type="AlphaFoldDB" id="A0A5B7FWQ3"/>